<dbReference type="SUPFAM" id="SSF74788">
    <property type="entry name" value="Cullin repeat-like"/>
    <property type="match status" value="1"/>
</dbReference>
<comment type="caution">
    <text evidence="1">The sequence shown here is derived from an EMBL/GenBank/DDBJ whole genome shotgun (WGS) entry which is preliminary data.</text>
</comment>
<protein>
    <submittedName>
        <fullName evidence="1">Uncharacterized protein</fullName>
    </submittedName>
</protein>
<dbReference type="GO" id="GO:0000145">
    <property type="term" value="C:exocyst"/>
    <property type="evidence" value="ECO:0007669"/>
    <property type="project" value="InterPro"/>
</dbReference>
<proteinExistence type="predicted"/>
<evidence type="ECO:0000313" key="1">
    <source>
        <dbReference type="EMBL" id="KAD4585121.1"/>
    </source>
</evidence>
<keyword evidence="2" id="KW-1185">Reference proteome</keyword>
<sequence length="173" mass="19602">MDNLGDHMVSTNNKVLTFASSITNVVLLNRHMTQQGTLVANVSTTNSPVLPPTWLFDTDEYASLGSSSFSEFHDMDDHISQGSSCILEIDLIPSDSIYHLRCIAERMITAKYFHKCVQVYGSTRKYAVDTSFKKFGVKILSIVDIESLKWEALNAKIGKWKNYSKFWIYTMPC</sequence>
<dbReference type="EMBL" id="SZYD01000012">
    <property type="protein sequence ID" value="KAD4585121.1"/>
    <property type="molecule type" value="Genomic_DNA"/>
</dbReference>
<gene>
    <name evidence="1" type="ORF">E3N88_22722</name>
</gene>
<name>A0A5N6NB90_9ASTR</name>
<dbReference type="GO" id="GO:0006887">
    <property type="term" value="P:exocytosis"/>
    <property type="evidence" value="ECO:0007669"/>
    <property type="project" value="InterPro"/>
</dbReference>
<accession>A0A5N6NB90</accession>
<dbReference type="Gene3D" id="1.20.1280.170">
    <property type="entry name" value="Exocyst complex component Exo70"/>
    <property type="match status" value="1"/>
</dbReference>
<dbReference type="OrthoDB" id="1922221at2759"/>
<dbReference type="InterPro" id="IPR004140">
    <property type="entry name" value="Exo70"/>
</dbReference>
<reference evidence="1 2" key="1">
    <citation type="submission" date="2019-05" db="EMBL/GenBank/DDBJ databases">
        <title>Mikania micrantha, genome provides insights into the molecular mechanism of rapid growth.</title>
        <authorList>
            <person name="Liu B."/>
        </authorList>
    </citation>
    <scope>NUCLEOTIDE SEQUENCE [LARGE SCALE GENOMIC DNA]</scope>
    <source>
        <strain evidence="1">NLD-2019</strain>
        <tissue evidence="1">Leaf</tissue>
    </source>
</reference>
<organism evidence="1 2">
    <name type="scientific">Mikania micrantha</name>
    <name type="common">bitter vine</name>
    <dbReference type="NCBI Taxonomy" id="192012"/>
    <lineage>
        <taxon>Eukaryota</taxon>
        <taxon>Viridiplantae</taxon>
        <taxon>Streptophyta</taxon>
        <taxon>Embryophyta</taxon>
        <taxon>Tracheophyta</taxon>
        <taxon>Spermatophyta</taxon>
        <taxon>Magnoliopsida</taxon>
        <taxon>eudicotyledons</taxon>
        <taxon>Gunneridae</taxon>
        <taxon>Pentapetalae</taxon>
        <taxon>asterids</taxon>
        <taxon>campanulids</taxon>
        <taxon>Asterales</taxon>
        <taxon>Asteraceae</taxon>
        <taxon>Asteroideae</taxon>
        <taxon>Heliantheae alliance</taxon>
        <taxon>Eupatorieae</taxon>
        <taxon>Mikania</taxon>
    </lineage>
</organism>
<dbReference type="PANTHER" id="PTHR12542:SF7">
    <property type="entry name" value="EXOCYST SUBUNIT EXO70 FAMILY PROTEIN"/>
    <property type="match status" value="1"/>
</dbReference>
<dbReference type="Proteomes" id="UP000326396">
    <property type="component" value="Linkage Group LG2"/>
</dbReference>
<evidence type="ECO:0000313" key="2">
    <source>
        <dbReference type="Proteomes" id="UP000326396"/>
    </source>
</evidence>
<dbReference type="PANTHER" id="PTHR12542">
    <property type="entry name" value="EXOCYST COMPLEX PROTEIN EXO70"/>
    <property type="match status" value="1"/>
</dbReference>
<dbReference type="AlphaFoldDB" id="A0A5N6NB90"/>
<dbReference type="InterPro" id="IPR016159">
    <property type="entry name" value="Cullin_repeat-like_dom_sf"/>
</dbReference>